<dbReference type="OrthoDB" id="2155291at2759"/>
<evidence type="ECO:0000313" key="3">
    <source>
        <dbReference type="EMBL" id="VFT91592.1"/>
    </source>
</evidence>
<keyword evidence="4" id="KW-1185">Reference proteome</keyword>
<dbReference type="InterPro" id="IPR027267">
    <property type="entry name" value="AH/BAR_dom_sf"/>
</dbReference>
<reference evidence="3 4" key="1">
    <citation type="submission" date="2019-03" db="EMBL/GenBank/DDBJ databases">
        <authorList>
            <person name="Gaulin E."/>
            <person name="Dumas B."/>
        </authorList>
    </citation>
    <scope>NUCLEOTIDE SEQUENCE [LARGE SCALE GENOMIC DNA]</scope>
    <source>
        <strain evidence="3">CBS 568.67</strain>
    </source>
</reference>
<sequence>METPASRSMIHGLSFPTDLLFNLDAVRKHCTIGLTTHQACLAMLKGRIQLEQYYAAELARLADQFKVDADPSNGDAEGSSPRGSPSSGERAASTLHEALSRLKAQYMNTSVQHKALAANLDDEVYRPMDTLYKTLAKKESKLTVCTSRVRKQTKAFEDHYRKQHAKFDKHFREAAVTYAQAMDVGIAPEIIHYQYVSSPVHDVVKAADTTTNKGPAPDATIEVTGPATAHITISDIKIRHRSNSMTSLGSAGASRGGLDGAKLVSWLLPSEQQKKDNLLLQSVKCIENAEVARRECRHAWLGFEEARIALFRSIQSILNDYQQMAEYKIANLTTSLRKHVIFESASLANGQYDWQMLAGVMEAVDADADLRHFILHHQRLVHPDMTVNDLCRSETLPLPPLAKAVEMTDITARRFPVDTRGNPTAVFGWLATRPPPSSSSGVDDDTSLPLVASSVTSQALLAALELHVDVLDAHGATEKPEGVADDGKDRSDDANGRQSNDDADPTTVPPTTHATIGLEDQC</sequence>
<dbReference type="AlphaFoldDB" id="A0A485L1J4"/>
<dbReference type="EMBL" id="CAADRA010005595">
    <property type="protein sequence ID" value="VFT91592.1"/>
    <property type="molecule type" value="Genomic_DNA"/>
</dbReference>
<proteinExistence type="predicted"/>
<evidence type="ECO:0000313" key="4">
    <source>
        <dbReference type="Proteomes" id="UP000332933"/>
    </source>
</evidence>
<name>A0A485L1J4_9STRA</name>
<feature type="compositionally biased region" description="Basic and acidic residues" evidence="1">
    <location>
        <begin position="475"/>
        <end position="495"/>
    </location>
</feature>
<reference evidence="2" key="2">
    <citation type="submission" date="2019-06" db="EMBL/GenBank/DDBJ databases">
        <title>Genomics analysis of Aphanomyces spp. identifies a new class of oomycete effector associated with host adaptation.</title>
        <authorList>
            <person name="Gaulin E."/>
        </authorList>
    </citation>
    <scope>NUCLEOTIDE SEQUENCE</scope>
    <source>
        <strain evidence="2">CBS 578.67</strain>
    </source>
</reference>
<feature type="region of interest" description="Disordered" evidence="1">
    <location>
        <begin position="475"/>
        <end position="522"/>
    </location>
</feature>
<evidence type="ECO:0000256" key="1">
    <source>
        <dbReference type="SAM" id="MobiDB-lite"/>
    </source>
</evidence>
<organism evidence="3 4">
    <name type="scientific">Aphanomyces stellatus</name>
    <dbReference type="NCBI Taxonomy" id="120398"/>
    <lineage>
        <taxon>Eukaryota</taxon>
        <taxon>Sar</taxon>
        <taxon>Stramenopiles</taxon>
        <taxon>Oomycota</taxon>
        <taxon>Saprolegniomycetes</taxon>
        <taxon>Saprolegniales</taxon>
        <taxon>Verrucalvaceae</taxon>
        <taxon>Aphanomyces</taxon>
    </lineage>
</organism>
<dbReference type="SUPFAM" id="SSF103657">
    <property type="entry name" value="BAR/IMD domain-like"/>
    <property type="match status" value="1"/>
</dbReference>
<protein>
    <submittedName>
        <fullName evidence="3">Aste57867_14774 protein</fullName>
    </submittedName>
</protein>
<evidence type="ECO:0000313" key="2">
    <source>
        <dbReference type="EMBL" id="KAF0694363.1"/>
    </source>
</evidence>
<feature type="compositionally biased region" description="Low complexity" evidence="1">
    <location>
        <begin position="77"/>
        <end position="90"/>
    </location>
</feature>
<feature type="compositionally biased region" description="Low complexity" evidence="1">
    <location>
        <begin position="505"/>
        <end position="515"/>
    </location>
</feature>
<gene>
    <name evidence="3" type="primary">Aste57867_14774</name>
    <name evidence="2" type="ORF">As57867_014719</name>
    <name evidence="3" type="ORF">ASTE57867_14774</name>
</gene>
<feature type="region of interest" description="Disordered" evidence="1">
    <location>
        <begin position="69"/>
        <end position="92"/>
    </location>
</feature>
<dbReference type="EMBL" id="VJMH01005574">
    <property type="protein sequence ID" value="KAF0694363.1"/>
    <property type="molecule type" value="Genomic_DNA"/>
</dbReference>
<accession>A0A485L1J4</accession>
<dbReference type="Proteomes" id="UP000332933">
    <property type="component" value="Unassembled WGS sequence"/>
</dbReference>
<dbReference type="Gene3D" id="1.20.1270.60">
    <property type="entry name" value="Arfaptin homology (AH) domain/BAR domain"/>
    <property type="match status" value="2"/>
</dbReference>